<accession>A0A401RFR7</accession>
<comment type="caution">
    <text evidence="1">The sequence shown here is derived from an EMBL/GenBank/DDBJ whole genome shotgun (WGS) entry which is preliminary data.</text>
</comment>
<evidence type="ECO:0000313" key="1">
    <source>
        <dbReference type="EMBL" id="GCC16977.1"/>
    </source>
</evidence>
<dbReference type="Proteomes" id="UP000287033">
    <property type="component" value="Unassembled WGS sequence"/>
</dbReference>
<organism evidence="1 2">
    <name type="scientific">Chiloscyllium punctatum</name>
    <name type="common">Brownbanded bambooshark</name>
    <name type="synonym">Hemiscyllium punctatum</name>
    <dbReference type="NCBI Taxonomy" id="137246"/>
    <lineage>
        <taxon>Eukaryota</taxon>
        <taxon>Metazoa</taxon>
        <taxon>Chordata</taxon>
        <taxon>Craniata</taxon>
        <taxon>Vertebrata</taxon>
        <taxon>Chondrichthyes</taxon>
        <taxon>Elasmobranchii</taxon>
        <taxon>Galeomorphii</taxon>
        <taxon>Galeoidea</taxon>
        <taxon>Orectolobiformes</taxon>
        <taxon>Hemiscylliidae</taxon>
        <taxon>Chiloscyllium</taxon>
    </lineage>
</organism>
<proteinExistence type="predicted"/>
<gene>
    <name evidence="1" type="ORF">chiPu_0020453</name>
</gene>
<evidence type="ECO:0000313" key="2">
    <source>
        <dbReference type="Proteomes" id="UP000287033"/>
    </source>
</evidence>
<reference evidence="1 2" key="1">
    <citation type="journal article" date="2018" name="Nat. Ecol. Evol.">
        <title>Shark genomes provide insights into elasmobranch evolution and the origin of vertebrates.</title>
        <authorList>
            <person name="Hara Y"/>
            <person name="Yamaguchi K"/>
            <person name="Onimaru K"/>
            <person name="Kadota M"/>
            <person name="Koyanagi M"/>
            <person name="Keeley SD"/>
            <person name="Tatsumi K"/>
            <person name="Tanaka K"/>
            <person name="Motone F"/>
            <person name="Kageyama Y"/>
            <person name="Nozu R"/>
            <person name="Adachi N"/>
            <person name="Nishimura O"/>
            <person name="Nakagawa R"/>
            <person name="Tanegashima C"/>
            <person name="Kiyatake I"/>
            <person name="Matsumoto R"/>
            <person name="Murakumo K"/>
            <person name="Nishida K"/>
            <person name="Terakita A"/>
            <person name="Kuratani S"/>
            <person name="Sato K"/>
            <person name="Hyodo S Kuraku.S."/>
        </authorList>
    </citation>
    <scope>NUCLEOTIDE SEQUENCE [LARGE SCALE GENOMIC DNA]</scope>
</reference>
<protein>
    <submittedName>
        <fullName evidence="1">Uncharacterized protein</fullName>
    </submittedName>
</protein>
<keyword evidence="2" id="KW-1185">Reference proteome</keyword>
<name>A0A401RFR7_CHIPU</name>
<dbReference type="EMBL" id="BEZZ01002612">
    <property type="protein sequence ID" value="GCC16977.1"/>
    <property type="molecule type" value="Genomic_DNA"/>
</dbReference>
<sequence>MVAEMQPPLLQCVPATTTVSGDSIVQQTAPHGDLLFSPSTYVHFPQAAPGWCSPQLHATLLRVHAGAAAQSLWAGRWVLPRWGVYVRSGLLSSGEEKTDKHSDNA</sequence>
<dbReference type="AlphaFoldDB" id="A0A401RFR7"/>